<protein>
    <recommendedName>
        <fullName evidence="1">Integrase zinc-binding domain-containing protein</fullName>
    </recommendedName>
</protein>
<evidence type="ECO:0000313" key="2">
    <source>
        <dbReference type="EMBL" id="CEP18537.1"/>
    </source>
</evidence>
<proteinExistence type="predicted"/>
<keyword evidence="3" id="KW-1185">Reference proteome</keyword>
<dbReference type="Gene3D" id="3.30.420.10">
    <property type="entry name" value="Ribonuclease H-like superfamily/Ribonuclease H"/>
    <property type="match status" value="1"/>
</dbReference>
<dbReference type="CDD" id="cd00024">
    <property type="entry name" value="CD_CSD"/>
    <property type="match status" value="1"/>
</dbReference>
<sequence>MIPPESERKDLLLRAHVFGHFGAESIIKYLHNDGLHWPNLAVDAVELVKACSSCQKHNINKRATTMATHLVQVFSNFGYPTKISTDNGSENSNILFQTLCETSNGAAERFVQSSKLAIAKTVEGAGHQCDLFTPGVQLALNNKVSKRLNTPPFNLIVMSYEELIKRIDHMNEIVFPAINDRTDKYISNLRDQFDKNKNVVKDYPPGTHVMVRIPILKVALTPSYEGPFTIIRKTKGGSYVLQNELGVLMDHDYARRELKVVSKDNIDDDSDTYEIEDILEHKGSGKNTEYKIRWKE</sequence>
<dbReference type="EMBL" id="LN733840">
    <property type="protein sequence ID" value="CEP18537.1"/>
    <property type="molecule type" value="Genomic_DNA"/>
</dbReference>
<evidence type="ECO:0000313" key="3">
    <source>
        <dbReference type="Proteomes" id="UP000054107"/>
    </source>
</evidence>
<dbReference type="InterPro" id="IPR041588">
    <property type="entry name" value="Integrase_H2C2"/>
</dbReference>
<dbReference type="STRING" id="35722.A0A0B7NMD0"/>
<dbReference type="PANTHER" id="PTHR37984:SF5">
    <property type="entry name" value="PROTEIN NYNRIN-LIKE"/>
    <property type="match status" value="1"/>
</dbReference>
<dbReference type="GO" id="GO:0003676">
    <property type="term" value="F:nucleic acid binding"/>
    <property type="evidence" value="ECO:0007669"/>
    <property type="project" value="InterPro"/>
</dbReference>
<dbReference type="AlphaFoldDB" id="A0A0B7NMD0"/>
<evidence type="ECO:0000259" key="1">
    <source>
        <dbReference type="Pfam" id="PF17921"/>
    </source>
</evidence>
<organism evidence="2 3">
    <name type="scientific">Parasitella parasitica</name>
    <dbReference type="NCBI Taxonomy" id="35722"/>
    <lineage>
        <taxon>Eukaryota</taxon>
        <taxon>Fungi</taxon>
        <taxon>Fungi incertae sedis</taxon>
        <taxon>Mucoromycota</taxon>
        <taxon>Mucoromycotina</taxon>
        <taxon>Mucoromycetes</taxon>
        <taxon>Mucorales</taxon>
        <taxon>Mucorineae</taxon>
        <taxon>Mucoraceae</taxon>
        <taxon>Parasitella</taxon>
    </lineage>
</organism>
<dbReference type="Proteomes" id="UP000054107">
    <property type="component" value="Unassembled WGS sequence"/>
</dbReference>
<dbReference type="Pfam" id="PF17921">
    <property type="entry name" value="Integrase_H2C2"/>
    <property type="match status" value="1"/>
</dbReference>
<gene>
    <name evidence="2" type="primary">PARPA_12841.1 scaffold 45495</name>
</gene>
<dbReference type="Gene3D" id="1.10.340.70">
    <property type="match status" value="1"/>
</dbReference>
<dbReference type="InterPro" id="IPR036397">
    <property type="entry name" value="RNaseH_sf"/>
</dbReference>
<dbReference type="InterPro" id="IPR012337">
    <property type="entry name" value="RNaseH-like_sf"/>
</dbReference>
<reference evidence="2 3" key="1">
    <citation type="submission" date="2014-09" db="EMBL/GenBank/DDBJ databases">
        <authorList>
            <person name="Ellenberger Sabrina"/>
        </authorList>
    </citation>
    <scope>NUCLEOTIDE SEQUENCE [LARGE SCALE GENOMIC DNA]</scope>
    <source>
        <strain evidence="2 3">CBS 412.66</strain>
    </source>
</reference>
<dbReference type="OrthoDB" id="10267344at2759"/>
<feature type="domain" description="Integrase zinc-binding" evidence="1">
    <location>
        <begin position="3"/>
        <end position="59"/>
    </location>
</feature>
<name>A0A0B7NMD0_9FUNG</name>
<dbReference type="PANTHER" id="PTHR37984">
    <property type="entry name" value="PROTEIN CBG26694"/>
    <property type="match status" value="1"/>
</dbReference>
<dbReference type="SUPFAM" id="SSF53098">
    <property type="entry name" value="Ribonuclease H-like"/>
    <property type="match status" value="1"/>
</dbReference>
<dbReference type="InterPro" id="IPR050951">
    <property type="entry name" value="Retrovirus_Pol_polyprotein"/>
</dbReference>
<accession>A0A0B7NMD0</accession>